<name>D6AGA7_STRFL</name>
<sequence length="58" mass="5993">MAGPAVRGLVAGVRSVTDAQPFLINSVQGHLGVNAVRYIHRPGAWTPGSWTGGGPVQQ</sequence>
<dbReference type="Proteomes" id="UP000003986">
    <property type="component" value="Unassembled WGS sequence"/>
</dbReference>
<reference evidence="2" key="2">
    <citation type="submission" date="2008-12" db="EMBL/GenBank/DDBJ databases">
        <title>Annotation of Streptomyces roseosporus strain NRRL 15998.</title>
        <authorList>
            <consortium name="The Broad Institute Genome Sequencing Platform"/>
            <consortium name="Broad Institute Microbial Sequencing Center"/>
            <person name="Fischbach M."/>
            <person name="Ward D."/>
            <person name="Young S."/>
            <person name="Kodira C.D."/>
            <person name="Zeng Q."/>
            <person name="Koehrsen M."/>
            <person name="Godfrey P."/>
            <person name="Alvarado L."/>
            <person name="Berlin A.M."/>
            <person name="Borenstein D."/>
            <person name="Chen Z."/>
            <person name="Engels R."/>
            <person name="Freedman E."/>
            <person name="Gellesch M."/>
            <person name="Goldberg J."/>
            <person name="Griggs A."/>
            <person name="Gujja S."/>
            <person name="Heiman D.I."/>
            <person name="Hepburn T.A."/>
            <person name="Howarth C."/>
            <person name="Jen D."/>
            <person name="Larson L."/>
            <person name="Lewis B."/>
            <person name="Mehta T."/>
            <person name="Park D."/>
            <person name="Pearson M."/>
            <person name="Roberts A."/>
            <person name="Saif S."/>
            <person name="Shea T.D."/>
            <person name="Shenoy N."/>
            <person name="Sisk P."/>
            <person name="Stolte C."/>
            <person name="Sykes S.N."/>
            <person name="Walk T."/>
            <person name="White J."/>
            <person name="Yandava C."/>
            <person name="Straight P."/>
            <person name="Clardy J."/>
            <person name="Hung D."/>
            <person name="Kolter R."/>
            <person name="Mekalanos J."/>
            <person name="Walker S."/>
            <person name="Walsh C.T."/>
            <person name="Wieland B.L.C."/>
            <person name="Ilzarbe M."/>
            <person name="Galagan J."/>
            <person name="Nusbaum C."/>
            <person name="Birren B."/>
        </authorList>
    </citation>
    <scope>NUCLEOTIDE SEQUENCE [LARGE SCALE GENOMIC DNA]</scope>
    <source>
        <strain evidence="2">NRRL 15998</strain>
    </source>
</reference>
<reference evidence="2" key="1">
    <citation type="submission" date="2008-10" db="EMBL/GenBank/DDBJ databases">
        <authorList>
            <person name="Molnar K."/>
        </authorList>
    </citation>
    <scope>NUCLEOTIDE SEQUENCE [LARGE SCALE GENOMIC DNA]</scope>
    <source>
        <strain evidence="2">NRRL 15998</strain>
    </source>
</reference>
<protein>
    <submittedName>
        <fullName evidence="1">Predicted protein</fullName>
    </submittedName>
</protein>
<dbReference type="EMBL" id="DS999644">
    <property type="protein sequence ID" value="EFE74939.2"/>
    <property type="molecule type" value="Genomic_DNA"/>
</dbReference>
<dbReference type="AlphaFoldDB" id="D6AGA7"/>
<proteinExistence type="predicted"/>
<evidence type="ECO:0000313" key="1">
    <source>
        <dbReference type="EMBL" id="EFE74939.2"/>
    </source>
</evidence>
<gene>
    <name evidence="1" type="ORF">SSGG_02305</name>
</gene>
<evidence type="ECO:0000313" key="2">
    <source>
        <dbReference type="Proteomes" id="UP000003986"/>
    </source>
</evidence>
<accession>D6AGA7</accession>
<organism evidence="1 2">
    <name type="scientific">Streptomyces filamentosus NRRL 15998</name>
    <dbReference type="NCBI Taxonomy" id="457431"/>
    <lineage>
        <taxon>Bacteria</taxon>
        <taxon>Bacillati</taxon>
        <taxon>Actinomycetota</taxon>
        <taxon>Actinomycetes</taxon>
        <taxon>Kitasatosporales</taxon>
        <taxon>Streptomycetaceae</taxon>
        <taxon>Streptomyces</taxon>
    </lineage>
</organism>